<organism evidence="2 3">
    <name type="scientific">Fusobacterium necrophorum DJ-2</name>
    <dbReference type="NCBI Taxonomy" id="1441737"/>
    <lineage>
        <taxon>Bacteria</taxon>
        <taxon>Fusobacteriati</taxon>
        <taxon>Fusobacteriota</taxon>
        <taxon>Fusobacteriia</taxon>
        <taxon>Fusobacteriales</taxon>
        <taxon>Fusobacteriaceae</taxon>
        <taxon>Fusobacterium</taxon>
    </lineage>
</organism>
<protein>
    <submittedName>
        <fullName evidence="2">Uncharacterized protein</fullName>
    </submittedName>
</protein>
<dbReference type="RefSeq" id="WP_249170065.1">
    <property type="nucleotide sequence ID" value="NZ_JAAH01000009.1"/>
</dbReference>
<dbReference type="Proteomes" id="UP000027058">
    <property type="component" value="Unassembled WGS sequence"/>
</dbReference>
<gene>
    <name evidence="2" type="ORF">FUSO8_01360</name>
</gene>
<comment type="caution">
    <text evidence="2">The sequence shown here is derived from an EMBL/GenBank/DDBJ whole genome shotgun (WGS) entry which is preliminary data.</text>
</comment>
<dbReference type="EMBL" id="JAAH01000009">
    <property type="protein sequence ID" value="KDE73414.1"/>
    <property type="molecule type" value="Genomic_DNA"/>
</dbReference>
<keyword evidence="1" id="KW-1133">Transmembrane helix</keyword>
<dbReference type="InterPro" id="IPR046160">
    <property type="entry name" value="DUF6162"/>
</dbReference>
<dbReference type="Pfam" id="PF19659">
    <property type="entry name" value="DUF6162"/>
    <property type="match status" value="1"/>
</dbReference>
<evidence type="ECO:0000313" key="2">
    <source>
        <dbReference type="EMBL" id="KDE73414.1"/>
    </source>
</evidence>
<keyword evidence="1" id="KW-0472">Membrane</keyword>
<feature type="transmembrane region" description="Helical" evidence="1">
    <location>
        <begin position="30"/>
        <end position="47"/>
    </location>
</feature>
<sequence length="202" mass="23300">MKEYCNSIERGVRKINTVKIHPLSSKKENLFLSLVVMAIVIIAYFLIQLTAKKDIGQTLTASQISAYKELSNVNNSFYTELTNSLLEIEALTEAEGEIPEIAVLEEEEISPYLKDDLWEERGALTWKKLEVKGKVYYLGISKQVNIVGNYLIEFNREAMDKSIIYYNDEQDDGRSLPKSISHLQEHWREIVPYTGAEERKKF</sequence>
<dbReference type="AlphaFoldDB" id="A0AB73C5P1"/>
<name>A0AB73C5P1_9FUSO</name>
<reference evidence="2 3" key="1">
    <citation type="submission" date="2014-01" db="EMBL/GenBank/DDBJ databases">
        <title>Comparative genomics of Fusobacterium necrophorum wild isolates.</title>
        <authorList>
            <person name="Kittichotirat W."/>
            <person name="Bumgarner R.E."/>
            <person name="Lawrence P."/>
        </authorList>
    </citation>
    <scope>NUCLEOTIDE SEQUENCE [LARGE SCALE GENOMIC DNA]</scope>
    <source>
        <strain evidence="2 3">DJ-2</strain>
    </source>
</reference>
<accession>A0AB73C5P1</accession>
<evidence type="ECO:0000256" key="1">
    <source>
        <dbReference type="SAM" id="Phobius"/>
    </source>
</evidence>
<proteinExistence type="predicted"/>
<keyword evidence="1" id="KW-0812">Transmembrane</keyword>
<evidence type="ECO:0000313" key="3">
    <source>
        <dbReference type="Proteomes" id="UP000027058"/>
    </source>
</evidence>